<dbReference type="PANTHER" id="PTHR14155:SF625">
    <property type="entry name" value="OS02G0248240 PROTEIN"/>
    <property type="match status" value="1"/>
</dbReference>
<evidence type="ECO:0000256" key="5">
    <source>
        <dbReference type="ARBA" id="ARBA00022833"/>
    </source>
</evidence>
<evidence type="ECO:0000313" key="11">
    <source>
        <dbReference type="Proteomes" id="UP000095767"/>
    </source>
</evidence>
<keyword evidence="8" id="KW-1133">Transmembrane helix</keyword>
<comment type="catalytic activity">
    <reaction evidence="1">
        <text>S-ubiquitinyl-[E2 ubiquitin-conjugating enzyme]-L-cysteine + [acceptor protein]-L-lysine = [E2 ubiquitin-conjugating enzyme]-L-cysteine + N(6)-ubiquitinyl-[acceptor protein]-L-lysine.</text>
        <dbReference type="EC" id="2.3.2.27"/>
    </reaction>
</comment>
<keyword evidence="8" id="KW-0472">Membrane</keyword>
<evidence type="ECO:0000256" key="4">
    <source>
        <dbReference type="ARBA" id="ARBA00022771"/>
    </source>
</evidence>
<keyword evidence="3" id="KW-0479">Metal-binding</keyword>
<keyword evidence="8" id="KW-0812">Transmembrane</keyword>
<dbReference type="GO" id="GO:0008270">
    <property type="term" value="F:zinc ion binding"/>
    <property type="evidence" value="ECO:0007669"/>
    <property type="project" value="UniProtKB-KW"/>
</dbReference>
<comment type="caution">
    <text evidence="10">The sequence shown here is derived from an EMBL/GenBank/DDBJ whole genome shotgun (WGS) entry which is preliminary data.</text>
</comment>
<organism evidence="10 11">
    <name type="scientific">Dichanthelium oligosanthes</name>
    <dbReference type="NCBI Taxonomy" id="888268"/>
    <lineage>
        <taxon>Eukaryota</taxon>
        <taxon>Viridiplantae</taxon>
        <taxon>Streptophyta</taxon>
        <taxon>Embryophyta</taxon>
        <taxon>Tracheophyta</taxon>
        <taxon>Spermatophyta</taxon>
        <taxon>Magnoliopsida</taxon>
        <taxon>Liliopsida</taxon>
        <taxon>Poales</taxon>
        <taxon>Poaceae</taxon>
        <taxon>PACMAD clade</taxon>
        <taxon>Panicoideae</taxon>
        <taxon>Panicodae</taxon>
        <taxon>Paniceae</taxon>
        <taxon>Dichantheliinae</taxon>
        <taxon>Dichanthelium</taxon>
    </lineage>
</organism>
<protein>
    <recommendedName>
        <fullName evidence="2">RING-type E3 ubiquitin transferase</fullName>
        <ecNumber evidence="2">2.3.2.27</ecNumber>
    </recommendedName>
</protein>
<dbReference type="SMART" id="SM00184">
    <property type="entry name" value="RING"/>
    <property type="match status" value="1"/>
</dbReference>
<feature type="transmembrane region" description="Helical" evidence="8">
    <location>
        <begin position="12"/>
        <end position="32"/>
    </location>
</feature>
<dbReference type="AlphaFoldDB" id="A0A1E5VXH1"/>
<dbReference type="Pfam" id="PF13639">
    <property type="entry name" value="zf-RING_2"/>
    <property type="match status" value="1"/>
</dbReference>
<dbReference type="Proteomes" id="UP000095767">
    <property type="component" value="Unassembled WGS sequence"/>
</dbReference>
<dbReference type="GO" id="GO:0061630">
    <property type="term" value="F:ubiquitin protein ligase activity"/>
    <property type="evidence" value="ECO:0007669"/>
    <property type="project" value="UniProtKB-EC"/>
</dbReference>
<evidence type="ECO:0000256" key="1">
    <source>
        <dbReference type="ARBA" id="ARBA00000900"/>
    </source>
</evidence>
<dbReference type="EMBL" id="LWDX02026889">
    <property type="protein sequence ID" value="OEL29807.1"/>
    <property type="molecule type" value="Genomic_DNA"/>
</dbReference>
<evidence type="ECO:0000256" key="6">
    <source>
        <dbReference type="ARBA" id="ARBA00024209"/>
    </source>
</evidence>
<accession>A0A1E5VXH1</accession>
<comment type="similarity">
    <text evidence="6">Belongs to the RING-type zinc finger family. ATL subfamily.</text>
</comment>
<evidence type="ECO:0000256" key="3">
    <source>
        <dbReference type="ARBA" id="ARBA00022723"/>
    </source>
</evidence>
<evidence type="ECO:0000313" key="10">
    <source>
        <dbReference type="EMBL" id="OEL29807.1"/>
    </source>
</evidence>
<keyword evidence="5" id="KW-0862">Zinc</keyword>
<reference evidence="10 11" key="1">
    <citation type="submission" date="2016-09" db="EMBL/GenBank/DDBJ databases">
        <title>The draft genome of Dichanthelium oligosanthes: A C3 panicoid grass species.</title>
        <authorList>
            <person name="Studer A.J."/>
            <person name="Schnable J.C."/>
            <person name="Brutnell T.P."/>
        </authorList>
    </citation>
    <scope>NUCLEOTIDE SEQUENCE [LARGE SCALE GENOMIC DNA]</scope>
    <source>
        <strain evidence="11">cv. Kellogg 1175</strain>
        <tissue evidence="10">Leaf</tissue>
    </source>
</reference>
<dbReference type="CDD" id="cd16461">
    <property type="entry name" value="RING-H2_EL5-like"/>
    <property type="match status" value="1"/>
</dbReference>
<evidence type="ECO:0000259" key="9">
    <source>
        <dbReference type="PROSITE" id="PS50089"/>
    </source>
</evidence>
<proteinExistence type="inferred from homology"/>
<gene>
    <name evidence="10" type="ORF">BAE44_0009176</name>
</gene>
<dbReference type="PROSITE" id="PS50089">
    <property type="entry name" value="ZF_RING_2"/>
    <property type="match status" value="1"/>
</dbReference>
<evidence type="ECO:0000256" key="7">
    <source>
        <dbReference type="PROSITE-ProRule" id="PRU00175"/>
    </source>
</evidence>
<dbReference type="InterPro" id="IPR013083">
    <property type="entry name" value="Znf_RING/FYVE/PHD"/>
</dbReference>
<dbReference type="InterPro" id="IPR053238">
    <property type="entry name" value="RING-H2_zinc_finger"/>
</dbReference>
<feature type="transmembrane region" description="Helical" evidence="8">
    <location>
        <begin position="39"/>
        <end position="63"/>
    </location>
</feature>
<dbReference type="Gene3D" id="3.30.40.10">
    <property type="entry name" value="Zinc/RING finger domain, C3HC4 (zinc finger)"/>
    <property type="match status" value="1"/>
</dbReference>
<dbReference type="PANTHER" id="PTHR14155">
    <property type="entry name" value="RING FINGER DOMAIN-CONTAINING"/>
    <property type="match status" value="1"/>
</dbReference>
<feature type="domain" description="RING-type" evidence="9">
    <location>
        <begin position="159"/>
        <end position="201"/>
    </location>
</feature>
<evidence type="ECO:0000256" key="2">
    <source>
        <dbReference type="ARBA" id="ARBA00012483"/>
    </source>
</evidence>
<evidence type="ECO:0000256" key="8">
    <source>
        <dbReference type="SAM" id="Phobius"/>
    </source>
</evidence>
<name>A0A1E5VXH1_9POAL</name>
<dbReference type="EC" id="2.3.2.27" evidence="2"/>
<dbReference type="OrthoDB" id="9984778at2759"/>
<keyword evidence="11" id="KW-1185">Reference proteome</keyword>
<sequence length="214" mass="23204">MASFGCSCRVTILAFINTVAIGGTGFLVYALFRKTKIPNIIFIVFVSVNASFYPFFCGMLFPWSKLGRCLRGVGLLLCLPCRRRARRGRGAGDDSYAGSELPQFVVAQRRQGQAMNVLPREGPVHGGGARAVAAASANDIPAYEQPQVGALPEGGTSECPVCLSEVKKGDMVKRLPLCLHMFHQRCIDQWLHDHSTCPVCRCSVFASPLPGQVV</sequence>
<dbReference type="InterPro" id="IPR001841">
    <property type="entry name" value="Znf_RING"/>
</dbReference>
<dbReference type="SUPFAM" id="SSF57850">
    <property type="entry name" value="RING/U-box"/>
    <property type="match status" value="1"/>
</dbReference>
<keyword evidence="4 7" id="KW-0863">Zinc-finger</keyword>